<feature type="coiled-coil region" evidence="1">
    <location>
        <begin position="80"/>
        <end position="107"/>
    </location>
</feature>
<dbReference type="KEGG" id="hhl:Halha_0683"/>
<sequence length="171" mass="20133">MEYIISNIDYILFGIGIIIIFISLFLTYRVDSDNDEYYIESELLSKIREVKEDIEESLANKEFKEVLDEEIKPNKFNQEVTSLKRLAKDLDQKVEKIANKLDRLEGRFDNSFQKKFSTKPSQENDSVKSKEYKKIKKLVDEGYTLAEVAQKLDMGNREVRLIWKFNSRGSK</sequence>
<keyword evidence="2" id="KW-0472">Membrane</keyword>
<gene>
    <name evidence="3" type="ordered locus">Halha_0683</name>
</gene>
<reference evidence="4" key="1">
    <citation type="submission" date="2012-02" db="EMBL/GenBank/DDBJ databases">
        <title>The complete genome of Halobacteroides halobius DSM 5150.</title>
        <authorList>
            <person name="Lucas S."/>
            <person name="Copeland A."/>
            <person name="Lapidus A."/>
            <person name="Glavina del Rio T."/>
            <person name="Dalin E."/>
            <person name="Tice H."/>
            <person name="Bruce D."/>
            <person name="Goodwin L."/>
            <person name="Pitluck S."/>
            <person name="Peters L."/>
            <person name="Mikhailova N."/>
            <person name="Gu W."/>
            <person name="Kyrpides N."/>
            <person name="Mavromatis K."/>
            <person name="Ivanova N."/>
            <person name="Brettin T."/>
            <person name="Detter J.C."/>
            <person name="Han C."/>
            <person name="Larimer F."/>
            <person name="Land M."/>
            <person name="Hauser L."/>
            <person name="Markowitz V."/>
            <person name="Cheng J.-F."/>
            <person name="Hugenholtz P."/>
            <person name="Woyke T."/>
            <person name="Wu D."/>
            <person name="Tindall B."/>
            <person name="Pomrenke H."/>
            <person name="Brambilla E."/>
            <person name="Klenk H.-P."/>
            <person name="Eisen J.A."/>
        </authorList>
    </citation>
    <scope>NUCLEOTIDE SEQUENCE [LARGE SCALE GENOMIC DNA]</scope>
    <source>
        <strain evidence="4">ATCC 35273 / DSM 5150 / MD-1</strain>
    </source>
</reference>
<organism evidence="3 4">
    <name type="scientific">Halobacteroides halobius (strain ATCC 35273 / DSM 5150 / MD-1)</name>
    <dbReference type="NCBI Taxonomy" id="748449"/>
    <lineage>
        <taxon>Bacteria</taxon>
        <taxon>Bacillati</taxon>
        <taxon>Bacillota</taxon>
        <taxon>Clostridia</taxon>
        <taxon>Halanaerobiales</taxon>
        <taxon>Halobacteroidaceae</taxon>
        <taxon>Halobacteroides</taxon>
    </lineage>
</organism>
<dbReference type="RefSeq" id="WP_015326382.1">
    <property type="nucleotide sequence ID" value="NC_019978.1"/>
</dbReference>
<name>L0K6J9_HALHC</name>
<dbReference type="HOGENOM" id="CLU_1560799_0_0_9"/>
<keyword evidence="2" id="KW-1133">Transmembrane helix</keyword>
<accession>L0K6J9</accession>
<evidence type="ECO:0000313" key="4">
    <source>
        <dbReference type="Proteomes" id="UP000010880"/>
    </source>
</evidence>
<dbReference type="Proteomes" id="UP000010880">
    <property type="component" value="Chromosome"/>
</dbReference>
<keyword evidence="2" id="KW-0812">Transmembrane</keyword>
<keyword evidence="4" id="KW-1185">Reference proteome</keyword>
<protein>
    <submittedName>
        <fullName evidence="3">Uncharacterized protein</fullName>
    </submittedName>
</protein>
<dbReference type="AlphaFoldDB" id="L0K6J9"/>
<dbReference type="EMBL" id="CP003359">
    <property type="protein sequence ID" value="AGB40656.1"/>
    <property type="molecule type" value="Genomic_DNA"/>
</dbReference>
<feature type="transmembrane region" description="Helical" evidence="2">
    <location>
        <begin position="7"/>
        <end position="28"/>
    </location>
</feature>
<evidence type="ECO:0000313" key="3">
    <source>
        <dbReference type="EMBL" id="AGB40656.1"/>
    </source>
</evidence>
<evidence type="ECO:0000256" key="1">
    <source>
        <dbReference type="SAM" id="Coils"/>
    </source>
</evidence>
<proteinExistence type="predicted"/>
<dbReference type="OrthoDB" id="2112529at2"/>
<keyword evidence="1" id="KW-0175">Coiled coil</keyword>
<evidence type="ECO:0000256" key="2">
    <source>
        <dbReference type="SAM" id="Phobius"/>
    </source>
</evidence>
<dbReference type="STRING" id="748449.Halha_0683"/>